<evidence type="ECO:0000313" key="6">
    <source>
        <dbReference type="EMBL" id="NEK18989.1"/>
    </source>
</evidence>
<dbReference type="Gene3D" id="3.40.47.10">
    <property type="match status" value="1"/>
</dbReference>
<sequence>MRVVVSGLGAFTPLSRNTLEFWSNMLQMTSRIAPLSRFDTAGLRSSLVQEIDKSDLQSLREDLDPDGEFDAVAHLAISTAREAVLESGLPDELKRRCGLYLASSSVGWESGEPAYRSWANGVRSEAATTLAKKANPAGTFALGHRILGIGGPNRLFSAACASGGLALGSAYDQVRLGRAPAMVVCGADLLAEVPLGGFNSLRMVSRDVCRPFSRDRGGIVLAEGGAAVLIEPLDQALARGARIICEIKGYGIGCDANHMTRPHAPGIARTIRAALKSAGISPSNVGFVNAHGTGTKVNDANEAAAIQEVFGDVRPAITAIKSSQGHMQGCAGVFSAVSTALSLREKLLPPIANFSQSDDDVDLDFVAGTPRPLAGGDGIFNAFGFGGVSSTIVFSPAQIS</sequence>
<comment type="similarity">
    <text evidence="2 4">Belongs to the thiolase-like superfamily. Beta-ketoacyl-ACP synthases family.</text>
</comment>
<evidence type="ECO:0000313" key="7">
    <source>
        <dbReference type="Proteomes" id="UP000471705"/>
    </source>
</evidence>
<dbReference type="InterPro" id="IPR018201">
    <property type="entry name" value="Ketoacyl_synth_AS"/>
</dbReference>
<name>A0A7K3VP96_RHILE</name>
<dbReference type="Pfam" id="PF02801">
    <property type="entry name" value="Ketoacyl-synt_C"/>
    <property type="match status" value="1"/>
</dbReference>
<evidence type="ECO:0000256" key="1">
    <source>
        <dbReference type="ARBA" id="ARBA00005194"/>
    </source>
</evidence>
<dbReference type="InterPro" id="IPR000794">
    <property type="entry name" value="Beta-ketoacyl_synthase"/>
</dbReference>
<protein>
    <recommendedName>
        <fullName evidence="5">Ketosynthase family 3 (KS3) domain-containing protein</fullName>
    </recommendedName>
</protein>
<dbReference type="InterPro" id="IPR020841">
    <property type="entry name" value="PKS_Beta-ketoAc_synthase_dom"/>
</dbReference>
<dbReference type="PROSITE" id="PS00606">
    <property type="entry name" value="KS3_1"/>
    <property type="match status" value="1"/>
</dbReference>
<evidence type="ECO:0000256" key="3">
    <source>
        <dbReference type="ARBA" id="ARBA00022679"/>
    </source>
</evidence>
<dbReference type="GO" id="GO:0004315">
    <property type="term" value="F:3-oxoacyl-[acyl-carrier-protein] synthase activity"/>
    <property type="evidence" value="ECO:0007669"/>
    <property type="project" value="InterPro"/>
</dbReference>
<dbReference type="RefSeq" id="WP_164049216.1">
    <property type="nucleotide sequence ID" value="NZ_WUFV01000025.1"/>
</dbReference>
<dbReference type="PROSITE" id="PS52004">
    <property type="entry name" value="KS3_2"/>
    <property type="match status" value="1"/>
</dbReference>
<dbReference type="InterPro" id="IPR016039">
    <property type="entry name" value="Thiolase-like"/>
</dbReference>
<reference evidence="6 7" key="1">
    <citation type="submission" date="2019-12" db="EMBL/GenBank/DDBJ databases">
        <title>Rhizobium genotypes associated with high levels of biological nitrogen fixation by grain legumes in a temperate-maritime cropping system.</title>
        <authorList>
            <person name="Maluk M."/>
            <person name="Francesc Ferrando Molina F."/>
            <person name="Lopez Del Egido L."/>
            <person name="Lafos M."/>
            <person name="Langarica-Fuentes A."/>
            <person name="Gebre Yohannes G."/>
            <person name="Young M.W."/>
            <person name="Martin P."/>
            <person name="Gantlett R."/>
            <person name="Kenicer G."/>
            <person name="Hawes C."/>
            <person name="Begg G.S."/>
            <person name="Quilliam R.S."/>
            <person name="Squire G.R."/>
            <person name="Poole P.S."/>
            <person name="Young P.W."/>
            <person name="Iannetta P.M."/>
            <person name="James E.K."/>
        </authorList>
    </citation>
    <scope>NUCLEOTIDE SEQUENCE [LARGE SCALE GENOMIC DNA]</scope>
    <source>
        <strain evidence="6 7">JHI54</strain>
    </source>
</reference>
<organism evidence="6 7">
    <name type="scientific">Rhizobium leguminosarum</name>
    <dbReference type="NCBI Taxonomy" id="384"/>
    <lineage>
        <taxon>Bacteria</taxon>
        <taxon>Pseudomonadati</taxon>
        <taxon>Pseudomonadota</taxon>
        <taxon>Alphaproteobacteria</taxon>
        <taxon>Hyphomicrobiales</taxon>
        <taxon>Rhizobiaceae</taxon>
        <taxon>Rhizobium/Agrobacterium group</taxon>
        <taxon>Rhizobium</taxon>
    </lineage>
</organism>
<feature type="domain" description="Ketosynthase family 3 (KS3)" evidence="5">
    <location>
        <begin position="1"/>
        <end position="396"/>
    </location>
</feature>
<dbReference type="PANTHER" id="PTHR11712">
    <property type="entry name" value="POLYKETIDE SYNTHASE-RELATED"/>
    <property type="match status" value="1"/>
</dbReference>
<dbReference type="EMBL" id="WUFV01000025">
    <property type="protein sequence ID" value="NEK18989.1"/>
    <property type="molecule type" value="Genomic_DNA"/>
</dbReference>
<dbReference type="Proteomes" id="UP000471705">
    <property type="component" value="Unassembled WGS sequence"/>
</dbReference>
<dbReference type="AlphaFoldDB" id="A0A7K3VP96"/>
<evidence type="ECO:0000259" key="5">
    <source>
        <dbReference type="PROSITE" id="PS52004"/>
    </source>
</evidence>
<comment type="pathway">
    <text evidence="1">Lipid metabolism; fatty acid biosynthesis.</text>
</comment>
<dbReference type="PANTHER" id="PTHR11712:SF336">
    <property type="entry name" value="3-OXOACYL-[ACYL-CARRIER-PROTEIN] SYNTHASE, MITOCHONDRIAL"/>
    <property type="match status" value="1"/>
</dbReference>
<dbReference type="InterPro" id="IPR014030">
    <property type="entry name" value="Ketoacyl_synth_N"/>
</dbReference>
<dbReference type="GO" id="GO:0006633">
    <property type="term" value="P:fatty acid biosynthetic process"/>
    <property type="evidence" value="ECO:0007669"/>
    <property type="project" value="InterPro"/>
</dbReference>
<comment type="caution">
    <text evidence="6">The sequence shown here is derived from an EMBL/GenBank/DDBJ whole genome shotgun (WGS) entry which is preliminary data.</text>
</comment>
<dbReference type="CDD" id="cd00834">
    <property type="entry name" value="KAS_I_II"/>
    <property type="match status" value="1"/>
</dbReference>
<keyword evidence="3 4" id="KW-0808">Transferase</keyword>
<dbReference type="Pfam" id="PF00109">
    <property type="entry name" value="ketoacyl-synt"/>
    <property type="match status" value="1"/>
</dbReference>
<evidence type="ECO:0000256" key="2">
    <source>
        <dbReference type="ARBA" id="ARBA00008467"/>
    </source>
</evidence>
<dbReference type="GO" id="GO:0005829">
    <property type="term" value="C:cytosol"/>
    <property type="evidence" value="ECO:0007669"/>
    <property type="project" value="TreeGrafter"/>
</dbReference>
<accession>A0A7K3VP96</accession>
<dbReference type="SMART" id="SM00825">
    <property type="entry name" value="PKS_KS"/>
    <property type="match status" value="1"/>
</dbReference>
<gene>
    <name evidence="6" type="ORF">GR257_29815</name>
</gene>
<dbReference type="InterPro" id="IPR014031">
    <property type="entry name" value="Ketoacyl_synth_C"/>
</dbReference>
<proteinExistence type="inferred from homology"/>
<dbReference type="SUPFAM" id="SSF53901">
    <property type="entry name" value="Thiolase-like"/>
    <property type="match status" value="2"/>
</dbReference>
<evidence type="ECO:0000256" key="4">
    <source>
        <dbReference type="RuleBase" id="RU003694"/>
    </source>
</evidence>